<name>A0A0K9FHA3_9BACI</name>
<dbReference type="EMBL" id="LFXJ01000002">
    <property type="protein sequence ID" value="KMY33602.1"/>
    <property type="molecule type" value="Genomic_DNA"/>
</dbReference>
<feature type="transmembrane region" description="Helical" evidence="1">
    <location>
        <begin position="87"/>
        <end position="104"/>
    </location>
</feature>
<dbReference type="PATRIC" id="fig|582475.4.peg.3649"/>
<accession>A0A0K9FHA3</accession>
<keyword evidence="1" id="KW-0812">Transmembrane</keyword>
<dbReference type="OrthoDB" id="2736771at2"/>
<reference evidence="3" key="1">
    <citation type="submission" date="2015-07" db="EMBL/GenBank/DDBJ databases">
        <authorList>
            <consortium name="Consortium for Microbial Forensics and Genomics (microFORGE)"/>
            <person name="Knight B.M."/>
            <person name="Roberts D.P."/>
            <person name="Lin D."/>
            <person name="Hari K."/>
            <person name="Fletcher J."/>
            <person name="Melcher U."/>
            <person name="Blagden T."/>
            <person name="Winegar R.A."/>
        </authorList>
    </citation>
    <scope>NUCLEOTIDE SEQUENCE [LARGE SCALE GENOMIC DNA]</scope>
    <source>
        <strain evidence="3">DSM 23493</strain>
    </source>
</reference>
<gene>
    <name evidence="2" type="ORF">ACZ11_00500</name>
</gene>
<sequence length="106" mass="12286">MDIITYALIGLYALLTGIAGLHQWKENGYQIRTFLFVVLSISILVTIFLPNKALVLMLLILEFVLLHVLAVAEGLLTNKKLRYSHHIVRFIFHCILLLMVYKFPMW</sequence>
<feature type="transmembrane region" description="Helical" evidence="1">
    <location>
        <begin position="6"/>
        <end position="24"/>
    </location>
</feature>
<keyword evidence="1" id="KW-0472">Membrane</keyword>
<feature type="transmembrane region" description="Helical" evidence="1">
    <location>
        <begin position="55"/>
        <end position="75"/>
    </location>
</feature>
<dbReference type="RefSeq" id="WP_049662681.1">
    <property type="nucleotide sequence ID" value="NZ_JBIVOC010000005.1"/>
</dbReference>
<dbReference type="Proteomes" id="UP000037326">
    <property type="component" value="Unassembled WGS sequence"/>
</dbReference>
<protein>
    <submittedName>
        <fullName evidence="2">Uncharacterized protein</fullName>
    </submittedName>
</protein>
<dbReference type="AlphaFoldDB" id="A0A0K9FHA3"/>
<proteinExistence type="predicted"/>
<evidence type="ECO:0000313" key="2">
    <source>
        <dbReference type="EMBL" id="KMY33602.1"/>
    </source>
</evidence>
<dbReference type="GeneID" id="96596799"/>
<feature type="transmembrane region" description="Helical" evidence="1">
    <location>
        <begin position="31"/>
        <end position="49"/>
    </location>
</feature>
<organism evidence="2 3">
    <name type="scientific">Lysinibacillus xylanilyticus</name>
    <dbReference type="NCBI Taxonomy" id="582475"/>
    <lineage>
        <taxon>Bacteria</taxon>
        <taxon>Bacillati</taxon>
        <taxon>Bacillota</taxon>
        <taxon>Bacilli</taxon>
        <taxon>Bacillales</taxon>
        <taxon>Bacillaceae</taxon>
        <taxon>Lysinibacillus</taxon>
    </lineage>
</organism>
<evidence type="ECO:0000256" key="1">
    <source>
        <dbReference type="SAM" id="Phobius"/>
    </source>
</evidence>
<comment type="caution">
    <text evidence="2">The sequence shown here is derived from an EMBL/GenBank/DDBJ whole genome shotgun (WGS) entry which is preliminary data.</text>
</comment>
<evidence type="ECO:0000313" key="3">
    <source>
        <dbReference type="Proteomes" id="UP000037326"/>
    </source>
</evidence>
<keyword evidence="1" id="KW-1133">Transmembrane helix</keyword>